<dbReference type="InterPro" id="IPR036457">
    <property type="entry name" value="PPM-type-like_dom_sf"/>
</dbReference>
<dbReference type="Pfam" id="PF07228">
    <property type="entry name" value="SpoIIE"/>
    <property type="match status" value="1"/>
</dbReference>
<reference evidence="3" key="1">
    <citation type="submission" date="2021-12" db="EMBL/GenBank/DDBJ databases">
        <title>Alicyclobacillaceae gen. nov., sp. nov., isolated from chalcocite enrichment system.</title>
        <authorList>
            <person name="Jiang Z."/>
        </authorList>
    </citation>
    <scope>NUCLEOTIDE SEQUENCE</scope>
    <source>
        <strain evidence="3">MYW30-H2</strain>
    </source>
</reference>
<name>A0ABY4CQ27_9BACL</name>
<feature type="domain" description="PPM-type phosphatase" evidence="2">
    <location>
        <begin position="1"/>
        <end position="123"/>
    </location>
</feature>
<evidence type="ECO:0000313" key="3">
    <source>
        <dbReference type="EMBL" id="UOF92570.1"/>
    </source>
</evidence>
<keyword evidence="1" id="KW-0378">Hydrolase</keyword>
<organism evidence="3 4">
    <name type="scientific">Fodinisporobacter ferrooxydans</name>
    <dbReference type="NCBI Taxonomy" id="2901836"/>
    <lineage>
        <taxon>Bacteria</taxon>
        <taxon>Bacillati</taxon>
        <taxon>Bacillota</taxon>
        <taxon>Bacilli</taxon>
        <taxon>Bacillales</taxon>
        <taxon>Alicyclobacillaceae</taxon>
        <taxon>Fodinisporobacter</taxon>
    </lineage>
</organism>
<dbReference type="Gene3D" id="3.60.40.10">
    <property type="entry name" value="PPM-type phosphatase domain"/>
    <property type="match status" value="1"/>
</dbReference>
<dbReference type="Proteomes" id="UP000830167">
    <property type="component" value="Chromosome"/>
</dbReference>
<dbReference type="PANTHER" id="PTHR43156:SF2">
    <property type="entry name" value="STAGE II SPORULATION PROTEIN E"/>
    <property type="match status" value="1"/>
</dbReference>
<dbReference type="SUPFAM" id="SSF81606">
    <property type="entry name" value="PP2C-like"/>
    <property type="match status" value="1"/>
</dbReference>
<gene>
    <name evidence="3" type="ORF">LSG31_10670</name>
</gene>
<proteinExistence type="predicted"/>
<protein>
    <submittedName>
        <fullName evidence="3">Serine/threonine-protein phosphatase</fullName>
    </submittedName>
</protein>
<dbReference type="InterPro" id="IPR052016">
    <property type="entry name" value="Bact_Sigma-Reg"/>
</dbReference>
<dbReference type="InterPro" id="IPR001932">
    <property type="entry name" value="PPM-type_phosphatase-like_dom"/>
</dbReference>
<evidence type="ECO:0000313" key="4">
    <source>
        <dbReference type="Proteomes" id="UP000830167"/>
    </source>
</evidence>
<sequence length="134" mass="14683">MGHGLASALLVSSLLSNIRSESFSECSPKEILQRVNRYLIRDVRTPMFVTAGLVLADQSQQTITYAGAGHPFPYLINKSGVQEIELPSIPLGVDAQAVFEQMTVSMQPHDILVLYTDGLVEGEIARCLWSAFDT</sequence>
<keyword evidence="4" id="KW-1185">Reference proteome</keyword>
<evidence type="ECO:0000259" key="2">
    <source>
        <dbReference type="Pfam" id="PF07228"/>
    </source>
</evidence>
<dbReference type="EMBL" id="CP089291">
    <property type="protein sequence ID" value="UOF92570.1"/>
    <property type="molecule type" value="Genomic_DNA"/>
</dbReference>
<accession>A0ABY4CQ27</accession>
<dbReference type="PANTHER" id="PTHR43156">
    <property type="entry name" value="STAGE II SPORULATION PROTEIN E-RELATED"/>
    <property type="match status" value="1"/>
</dbReference>
<evidence type="ECO:0000256" key="1">
    <source>
        <dbReference type="ARBA" id="ARBA00022801"/>
    </source>
</evidence>